<dbReference type="InterPro" id="IPR013783">
    <property type="entry name" value="Ig-like_fold"/>
</dbReference>
<keyword evidence="7" id="KW-1015">Disulfide bond</keyword>
<keyword evidence="10" id="KW-0393">Immunoglobulin domain</keyword>
<evidence type="ECO:0000256" key="1">
    <source>
        <dbReference type="ARBA" id="ARBA00004251"/>
    </source>
</evidence>
<proteinExistence type="predicted"/>
<feature type="signal peptide" evidence="13">
    <location>
        <begin position="1"/>
        <end position="18"/>
    </location>
</feature>
<feature type="transmembrane region" description="Helical" evidence="12">
    <location>
        <begin position="639"/>
        <end position="658"/>
    </location>
</feature>
<keyword evidence="5 12" id="KW-1133">Transmembrane helix</keyword>
<keyword evidence="3 12" id="KW-0812">Transmembrane</keyword>
<keyword evidence="16" id="KW-1185">Reference proteome</keyword>
<dbReference type="SMART" id="SM00408">
    <property type="entry name" value="IGc2"/>
    <property type="match status" value="5"/>
</dbReference>
<dbReference type="Pfam" id="PF07686">
    <property type="entry name" value="V-set"/>
    <property type="match status" value="5"/>
</dbReference>
<comment type="caution">
    <text evidence="15">The sequence shown here is derived from an EMBL/GenBank/DDBJ whole genome shotgun (WGS) entry which is preliminary data.</text>
</comment>
<dbReference type="InterPro" id="IPR051713">
    <property type="entry name" value="T-cell_Activation_Regulation"/>
</dbReference>
<evidence type="ECO:0000313" key="16">
    <source>
        <dbReference type="Proteomes" id="UP001558613"/>
    </source>
</evidence>
<dbReference type="EMBL" id="JAYMGO010000003">
    <property type="protein sequence ID" value="KAL1279302.1"/>
    <property type="molecule type" value="Genomic_DNA"/>
</dbReference>
<feature type="transmembrane region" description="Helical" evidence="12">
    <location>
        <begin position="799"/>
        <end position="816"/>
    </location>
</feature>
<feature type="chain" id="PRO_5046932776" description="Ig-like domain-containing protein" evidence="13">
    <location>
        <begin position="19"/>
        <end position="1029"/>
    </location>
</feature>
<dbReference type="PANTHER" id="PTHR25466:SF14">
    <property type="entry name" value="BUTYROPHILIN SUBFAMILY 2 MEMBER A2-LIKE-RELATED"/>
    <property type="match status" value="1"/>
</dbReference>
<evidence type="ECO:0000256" key="3">
    <source>
        <dbReference type="ARBA" id="ARBA00022692"/>
    </source>
</evidence>
<evidence type="ECO:0000256" key="5">
    <source>
        <dbReference type="ARBA" id="ARBA00022989"/>
    </source>
</evidence>
<evidence type="ECO:0000256" key="10">
    <source>
        <dbReference type="ARBA" id="ARBA00023319"/>
    </source>
</evidence>
<feature type="transmembrane region" description="Helical" evidence="12">
    <location>
        <begin position="862"/>
        <end position="883"/>
    </location>
</feature>
<feature type="domain" description="Ig-like" evidence="14">
    <location>
        <begin position="527"/>
        <end position="627"/>
    </location>
</feature>
<dbReference type="InterPro" id="IPR003599">
    <property type="entry name" value="Ig_sub"/>
</dbReference>
<evidence type="ECO:0000313" key="15">
    <source>
        <dbReference type="EMBL" id="KAL1279302.1"/>
    </source>
</evidence>
<feature type="region of interest" description="Disordered" evidence="11">
    <location>
        <begin position="975"/>
        <end position="1029"/>
    </location>
</feature>
<feature type="domain" description="Ig-like" evidence="14">
    <location>
        <begin position="301"/>
        <end position="401"/>
    </location>
</feature>
<feature type="transmembrane region" description="Helical" evidence="12">
    <location>
        <begin position="735"/>
        <end position="756"/>
    </location>
</feature>
<feature type="transmembrane region" description="Helical" evidence="12">
    <location>
        <begin position="259"/>
        <end position="281"/>
    </location>
</feature>
<dbReference type="InterPro" id="IPR003598">
    <property type="entry name" value="Ig_sub2"/>
</dbReference>
<evidence type="ECO:0000256" key="4">
    <source>
        <dbReference type="ARBA" id="ARBA00022729"/>
    </source>
</evidence>
<reference evidence="15 16" key="1">
    <citation type="submission" date="2023-09" db="EMBL/GenBank/DDBJ databases">
        <authorList>
            <person name="Wang M."/>
        </authorList>
    </citation>
    <scope>NUCLEOTIDE SEQUENCE [LARGE SCALE GENOMIC DNA]</scope>
    <source>
        <strain evidence="15">GT-2023</strain>
        <tissue evidence="15">Liver</tissue>
    </source>
</reference>
<dbReference type="SMART" id="SM00409">
    <property type="entry name" value="IG"/>
    <property type="match status" value="5"/>
</dbReference>
<accession>A0ABR3NQH8</accession>
<evidence type="ECO:0000256" key="11">
    <source>
        <dbReference type="SAM" id="MobiDB-lite"/>
    </source>
</evidence>
<feature type="transmembrane region" description="Helical" evidence="12">
    <location>
        <begin position="836"/>
        <end position="856"/>
    </location>
</feature>
<feature type="domain" description="Ig-like" evidence="14">
    <location>
        <begin position="135"/>
        <end position="248"/>
    </location>
</feature>
<feature type="transmembrane region" description="Helical" evidence="12">
    <location>
        <begin position="895"/>
        <end position="917"/>
    </location>
</feature>
<keyword evidence="6 12" id="KW-0472">Membrane</keyword>
<feature type="domain" description="Ig-like" evidence="14">
    <location>
        <begin position="13"/>
        <end position="130"/>
    </location>
</feature>
<feature type="transmembrane region" description="Helical" evidence="12">
    <location>
        <begin position="705"/>
        <end position="723"/>
    </location>
</feature>
<dbReference type="SMART" id="SM00406">
    <property type="entry name" value="IGv"/>
    <property type="match status" value="5"/>
</dbReference>
<feature type="transmembrane region" description="Helical" evidence="12">
    <location>
        <begin position="664"/>
        <end position="684"/>
    </location>
</feature>
<keyword evidence="9" id="KW-0325">Glycoprotein</keyword>
<comment type="subcellular location">
    <subcellularLocation>
        <location evidence="1">Cell membrane</location>
        <topology evidence="1">Single-pass type I membrane protein</topology>
    </subcellularLocation>
</comment>
<evidence type="ECO:0000256" key="13">
    <source>
        <dbReference type="SAM" id="SignalP"/>
    </source>
</evidence>
<evidence type="ECO:0000259" key="14">
    <source>
        <dbReference type="PROSITE" id="PS50835"/>
    </source>
</evidence>
<feature type="transmembrane region" description="Helical" evidence="12">
    <location>
        <begin position="929"/>
        <end position="950"/>
    </location>
</feature>
<evidence type="ECO:0000256" key="8">
    <source>
        <dbReference type="ARBA" id="ARBA00023170"/>
    </source>
</evidence>
<sequence length="1029" mass="116819">MDLLVFILMTVIPVISHGLTVHGPSGPLVAPLGSSVVLPCSVDKPLPMEDLEVEWRKTDPETLVHLFQDGEIQAEIQQQEYQDRAHFFSDQIRRGNFSLLLDNLRAEDEGQYTCTVHSQEESGETVVEIKVDDVERLRVSGSSRSISASVGEDVTLSCSVDSHFTSEDLEVSWKKTDEDKDIMVLLFQNNEAFPDSSHERYTDRVEFFSAETSKGNFSLRLKSVRTEDKGVYTCHVFAGGLSANTTVVLEQLGFSAVHIMVLILCISASGSALLLCCLIYCRSTTKGFIVQHSWTLLVPLGDSVDLSCHVPPHLLTEDLKVEWRRTIRNSETLVHLYEDGESQAEKQHMDYQDRAHFFTDHIKHGNFSLHLDKLRAEDEGQYTCTVHNKKECMFSAKAKLALKFFINDDDVSLGGSVDLPCQIDESLLENSLKVEWRKAETLVHLYEDGKSQAEEQHKDYQDRAHFLNKKIKDGNFSLRLKKLRAGDEGVYTCKVYRDQDCVHTTSTELQLGFIVKPPHHTPVPLRSSMVLPCYEDKPSTMEGLKVEWRKTDSEDLVHLYEDGESRSDEQHMDYQDRDHFFTEHLKDGNFSLRLDKLKAEDEGEYTCTVHSGSFWNRSEISTEINLVLKLLDTVFRLQMLLVFCPNVLMCLAFVLWGVSEGSLFETVSCCALYFLRPLMLLWTAPYVNEFKGKIKTWIQNYSFRTEYIVFSAVFYSVLFKTAWDKGLSYAGFEGVMMIVLFVFVLLFNLFYIIFLLDKIIGKLSQRISTIFGILASICTDVLPSLQFILLFYAFGSARGGFFVVAILPVFFTVTNYNWDLTCGERMGCSPVVRRSVYLTLMILINAVMVYFYIIALENEKDRVGWACMIAFLQLLWAMDNFTWSFKWVLPRLVPVYVFGSVGVVLLNSVALMIELIMKTVNGEGVTGDMRITVFSSEFIFTLFLMVLMVFKPWITPCLESCQKAIKSRRAAAAAARSKKKESQNAAAASDETPAGGSNQNQDTADSHEMKPLMNEQNQDTQPDSVVTQK</sequence>
<dbReference type="SUPFAM" id="SSF48726">
    <property type="entry name" value="Immunoglobulin"/>
    <property type="match status" value="5"/>
</dbReference>
<dbReference type="InterPro" id="IPR007110">
    <property type="entry name" value="Ig-like_dom"/>
</dbReference>
<evidence type="ECO:0000256" key="12">
    <source>
        <dbReference type="SAM" id="Phobius"/>
    </source>
</evidence>
<evidence type="ECO:0000256" key="7">
    <source>
        <dbReference type="ARBA" id="ARBA00023157"/>
    </source>
</evidence>
<dbReference type="InterPro" id="IPR036179">
    <property type="entry name" value="Ig-like_dom_sf"/>
</dbReference>
<evidence type="ECO:0000256" key="2">
    <source>
        <dbReference type="ARBA" id="ARBA00022475"/>
    </source>
</evidence>
<organism evidence="15 16">
    <name type="scientific">Cirrhinus molitorella</name>
    <name type="common">mud carp</name>
    <dbReference type="NCBI Taxonomy" id="172907"/>
    <lineage>
        <taxon>Eukaryota</taxon>
        <taxon>Metazoa</taxon>
        <taxon>Chordata</taxon>
        <taxon>Craniata</taxon>
        <taxon>Vertebrata</taxon>
        <taxon>Euteleostomi</taxon>
        <taxon>Actinopterygii</taxon>
        <taxon>Neopterygii</taxon>
        <taxon>Teleostei</taxon>
        <taxon>Ostariophysi</taxon>
        <taxon>Cypriniformes</taxon>
        <taxon>Cyprinidae</taxon>
        <taxon>Labeoninae</taxon>
        <taxon>Labeonini</taxon>
        <taxon>Cirrhinus</taxon>
    </lineage>
</organism>
<dbReference type="Proteomes" id="UP001558613">
    <property type="component" value="Unassembled WGS sequence"/>
</dbReference>
<keyword evidence="8" id="KW-0675">Receptor</keyword>
<protein>
    <recommendedName>
        <fullName evidence="14">Ig-like domain-containing protein</fullName>
    </recommendedName>
</protein>
<feature type="transmembrane region" description="Helical" evidence="12">
    <location>
        <begin position="768"/>
        <end position="793"/>
    </location>
</feature>
<keyword evidence="4 13" id="KW-0732">Signal</keyword>
<evidence type="ECO:0000256" key="9">
    <source>
        <dbReference type="ARBA" id="ARBA00023180"/>
    </source>
</evidence>
<dbReference type="InterPro" id="IPR013106">
    <property type="entry name" value="Ig_V-set"/>
</dbReference>
<feature type="domain" description="Ig-like" evidence="14">
    <location>
        <begin position="414"/>
        <end position="510"/>
    </location>
</feature>
<feature type="compositionally biased region" description="Polar residues" evidence="11">
    <location>
        <begin position="1014"/>
        <end position="1029"/>
    </location>
</feature>
<keyword evidence="2" id="KW-1003">Cell membrane</keyword>
<gene>
    <name evidence="15" type="ORF">QQF64_025975</name>
</gene>
<dbReference type="Gene3D" id="2.60.40.10">
    <property type="entry name" value="Immunoglobulins"/>
    <property type="match status" value="5"/>
</dbReference>
<dbReference type="PROSITE" id="PS50835">
    <property type="entry name" value="IG_LIKE"/>
    <property type="match status" value="5"/>
</dbReference>
<dbReference type="PANTHER" id="PTHR25466">
    <property type="entry name" value="T-LYMPHOCYTE ACTIVATION ANTIGEN"/>
    <property type="match status" value="1"/>
</dbReference>
<name>A0ABR3NQH8_9TELE</name>
<evidence type="ECO:0000256" key="6">
    <source>
        <dbReference type="ARBA" id="ARBA00023136"/>
    </source>
</evidence>